<evidence type="ECO:0000256" key="8">
    <source>
        <dbReference type="ARBA" id="ARBA00047624"/>
    </source>
</evidence>
<evidence type="ECO:0000313" key="10">
    <source>
        <dbReference type="EMBL" id="SDD84151.1"/>
    </source>
</evidence>
<gene>
    <name evidence="10" type="ORF">SAMN05216410_0254</name>
</gene>
<dbReference type="InterPro" id="IPR030679">
    <property type="entry name" value="ABC_ATPase_HisP-typ"/>
</dbReference>
<evidence type="ECO:0000313" key="11">
    <source>
        <dbReference type="Proteomes" id="UP000199039"/>
    </source>
</evidence>
<evidence type="ECO:0000256" key="2">
    <source>
        <dbReference type="ARBA" id="ARBA00022448"/>
    </source>
</evidence>
<dbReference type="InterPro" id="IPR003439">
    <property type="entry name" value="ABC_transporter-like_ATP-bd"/>
</dbReference>
<keyword evidence="5 10" id="KW-0067">ATP-binding</keyword>
<dbReference type="Proteomes" id="UP000199039">
    <property type="component" value="Unassembled WGS sequence"/>
</dbReference>
<dbReference type="EMBL" id="FMYH01000013">
    <property type="protein sequence ID" value="SDD84151.1"/>
    <property type="molecule type" value="Genomic_DNA"/>
</dbReference>
<keyword evidence="6" id="KW-0472">Membrane</keyword>
<protein>
    <recommendedName>
        <fullName evidence="7">ABC-type polar-amino-acid transporter</fullName>
        <ecNumber evidence="7">7.4.2.1</ecNumber>
    </recommendedName>
</protein>
<dbReference type="InterPro" id="IPR027417">
    <property type="entry name" value="P-loop_NTPase"/>
</dbReference>
<dbReference type="PROSITE" id="PS00211">
    <property type="entry name" value="ABC_TRANSPORTER_1"/>
    <property type="match status" value="1"/>
</dbReference>
<dbReference type="PROSITE" id="PS50893">
    <property type="entry name" value="ABC_TRANSPORTER_2"/>
    <property type="match status" value="1"/>
</dbReference>
<dbReference type="GO" id="GO:0016887">
    <property type="term" value="F:ATP hydrolysis activity"/>
    <property type="evidence" value="ECO:0007669"/>
    <property type="project" value="InterPro"/>
</dbReference>
<dbReference type="InterPro" id="IPR050086">
    <property type="entry name" value="MetN_ABC_transporter-like"/>
</dbReference>
<dbReference type="PANTHER" id="PTHR43166:SF35">
    <property type="entry name" value="L-CYSTINE IMPORT ATP-BINDING PROTEIN TCYN"/>
    <property type="match status" value="1"/>
</dbReference>
<evidence type="ECO:0000256" key="1">
    <source>
        <dbReference type="ARBA" id="ARBA00004202"/>
    </source>
</evidence>
<dbReference type="AlphaFoldDB" id="A0A1G6Y1K3"/>
<evidence type="ECO:0000256" key="5">
    <source>
        <dbReference type="ARBA" id="ARBA00022840"/>
    </source>
</evidence>
<comment type="subcellular location">
    <subcellularLocation>
        <location evidence="1">Cell membrane</location>
        <topology evidence="1">Peripheral membrane protein</topology>
    </subcellularLocation>
</comment>
<sequence length="264" mass="28689">MSAGVRDETPMVEVVDLHKEFGDAHVLRGVDLTVPTGSVCVVLGPSGSGKSTALRCINQLESITAGRIYVDGELMGFREGTHRGAPALFALHPREIARQRTKIGMVFQRFNLFPHMTALGNVVEAQVQVLGRSKSAARARAVELLERVGLTDHRDHYPAQLSGGQQQRVAIARALAMDPELMLFDEPTSALDPELVGEVLAVMRSLAETGMTMIVVTHEIGFAREVADQVVFMADGVVVEQGLPEQVLTSPREARTQDFLARVL</sequence>
<dbReference type="CDD" id="cd03262">
    <property type="entry name" value="ABC_HisP_GlnQ"/>
    <property type="match status" value="1"/>
</dbReference>
<keyword evidence="2" id="KW-0813">Transport</keyword>
<dbReference type="FunFam" id="3.40.50.300:FF:000020">
    <property type="entry name" value="Amino acid ABC transporter ATP-binding component"/>
    <property type="match status" value="1"/>
</dbReference>
<organism evidence="10 11">
    <name type="scientific">Sanguibacter gelidistatuariae</name>
    <dbReference type="NCBI Taxonomy" id="1814289"/>
    <lineage>
        <taxon>Bacteria</taxon>
        <taxon>Bacillati</taxon>
        <taxon>Actinomycetota</taxon>
        <taxon>Actinomycetes</taxon>
        <taxon>Micrococcales</taxon>
        <taxon>Sanguibacteraceae</taxon>
        <taxon>Sanguibacter</taxon>
    </lineage>
</organism>
<keyword evidence="11" id="KW-1185">Reference proteome</keyword>
<dbReference type="EC" id="7.4.2.1" evidence="7"/>
<evidence type="ECO:0000256" key="7">
    <source>
        <dbReference type="ARBA" id="ARBA00038850"/>
    </source>
</evidence>
<evidence type="ECO:0000259" key="9">
    <source>
        <dbReference type="PROSITE" id="PS50893"/>
    </source>
</evidence>
<evidence type="ECO:0000256" key="6">
    <source>
        <dbReference type="ARBA" id="ARBA00023136"/>
    </source>
</evidence>
<reference evidence="10 11" key="1">
    <citation type="submission" date="2016-09" db="EMBL/GenBank/DDBJ databases">
        <authorList>
            <person name="Capua I."/>
            <person name="De Benedictis P."/>
            <person name="Joannis T."/>
            <person name="Lombin L.H."/>
            <person name="Cattoli G."/>
        </authorList>
    </citation>
    <scope>NUCLEOTIDE SEQUENCE [LARGE SCALE GENOMIC DNA]</scope>
    <source>
        <strain evidence="10 11">ISLP-3</strain>
    </source>
</reference>
<dbReference type="GO" id="GO:0015426">
    <property type="term" value="F:ATPase-coupled polar amino acid-transporter activity"/>
    <property type="evidence" value="ECO:0007669"/>
    <property type="project" value="UniProtKB-EC"/>
</dbReference>
<evidence type="ECO:0000256" key="4">
    <source>
        <dbReference type="ARBA" id="ARBA00022741"/>
    </source>
</evidence>
<keyword evidence="4" id="KW-0547">Nucleotide-binding</keyword>
<dbReference type="SUPFAM" id="SSF52540">
    <property type="entry name" value="P-loop containing nucleoside triphosphate hydrolases"/>
    <property type="match status" value="1"/>
</dbReference>
<dbReference type="InterPro" id="IPR017871">
    <property type="entry name" value="ABC_transporter-like_CS"/>
</dbReference>
<dbReference type="GO" id="GO:0005886">
    <property type="term" value="C:plasma membrane"/>
    <property type="evidence" value="ECO:0007669"/>
    <property type="project" value="UniProtKB-SubCell"/>
</dbReference>
<dbReference type="InterPro" id="IPR003593">
    <property type="entry name" value="AAA+_ATPase"/>
</dbReference>
<accession>A0A1G6Y1K3</accession>
<proteinExistence type="predicted"/>
<dbReference type="STRING" id="1814289.SAMN05216410_0254"/>
<dbReference type="GO" id="GO:0005524">
    <property type="term" value="F:ATP binding"/>
    <property type="evidence" value="ECO:0007669"/>
    <property type="project" value="UniProtKB-KW"/>
</dbReference>
<dbReference type="PANTHER" id="PTHR43166">
    <property type="entry name" value="AMINO ACID IMPORT ATP-BINDING PROTEIN"/>
    <property type="match status" value="1"/>
</dbReference>
<dbReference type="Gene3D" id="3.40.50.300">
    <property type="entry name" value="P-loop containing nucleotide triphosphate hydrolases"/>
    <property type="match status" value="1"/>
</dbReference>
<feature type="domain" description="ABC transporter" evidence="9">
    <location>
        <begin position="12"/>
        <end position="260"/>
    </location>
</feature>
<keyword evidence="3" id="KW-1003">Cell membrane</keyword>
<evidence type="ECO:0000256" key="3">
    <source>
        <dbReference type="ARBA" id="ARBA00022475"/>
    </source>
</evidence>
<dbReference type="PIRSF" id="PIRSF039085">
    <property type="entry name" value="ABC_ATPase_HisP"/>
    <property type="match status" value="1"/>
</dbReference>
<name>A0A1G6Y1K3_9MICO</name>
<dbReference type="Pfam" id="PF00005">
    <property type="entry name" value="ABC_tran"/>
    <property type="match status" value="1"/>
</dbReference>
<dbReference type="SMART" id="SM00382">
    <property type="entry name" value="AAA"/>
    <property type="match status" value="1"/>
</dbReference>
<comment type="catalytic activity">
    <reaction evidence="8">
        <text>a polar amino acid(out) + ATP + H2O = a polar amino acid(in) + ADP + phosphate + H(+)</text>
        <dbReference type="Rhea" id="RHEA:14673"/>
        <dbReference type="ChEBI" id="CHEBI:15377"/>
        <dbReference type="ChEBI" id="CHEBI:15378"/>
        <dbReference type="ChEBI" id="CHEBI:30616"/>
        <dbReference type="ChEBI" id="CHEBI:43474"/>
        <dbReference type="ChEBI" id="CHEBI:62031"/>
        <dbReference type="ChEBI" id="CHEBI:456216"/>
        <dbReference type="EC" id="7.4.2.1"/>
    </reaction>
    <physiologicalReaction direction="left-to-right" evidence="8">
        <dbReference type="Rhea" id="RHEA:14674"/>
    </physiologicalReaction>
</comment>